<organism evidence="4 5">
    <name type="scientific">Decorospora gaudefroyi</name>
    <dbReference type="NCBI Taxonomy" id="184978"/>
    <lineage>
        <taxon>Eukaryota</taxon>
        <taxon>Fungi</taxon>
        <taxon>Dikarya</taxon>
        <taxon>Ascomycota</taxon>
        <taxon>Pezizomycotina</taxon>
        <taxon>Dothideomycetes</taxon>
        <taxon>Pleosporomycetidae</taxon>
        <taxon>Pleosporales</taxon>
        <taxon>Pleosporineae</taxon>
        <taxon>Pleosporaceae</taxon>
        <taxon>Decorospora</taxon>
    </lineage>
</organism>
<feature type="compositionally biased region" description="Polar residues" evidence="1">
    <location>
        <begin position="527"/>
        <end position="544"/>
    </location>
</feature>
<keyword evidence="3" id="KW-0732">Signal</keyword>
<gene>
    <name evidence="4" type="ORF">BDW02DRAFT_508940</name>
</gene>
<evidence type="ECO:0000256" key="2">
    <source>
        <dbReference type="SAM" id="Phobius"/>
    </source>
</evidence>
<feature type="signal peptide" evidence="3">
    <location>
        <begin position="1"/>
        <end position="18"/>
    </location>
</feature>
<reference evidence="4" key="1">
    <citation type="submission" date="2020-01" db="EMBL/GenBank/DDBJ databases">
        <authorList>
            <consortium name="DOE Joint Genome Institute"/>
            <person name="Haridas S."/>
            <person name="Albert R."/>
            <person name="Binder M."/>
            <person name="Bloem J."/>
            <person name="Labutti K."/>
            <person name="Salamov A."/>
            <person name="Andreopoulos B."/>
            <person name="Baker S.E."/>
            <person name="Barry K."/>
            <person name="Bills G."/>
            <person name="Bluhm B.H."/>
            <person name="Cannon C."/>
            <person name="Castanera R."/>
            <person name="Culley D.E."/>
            <person name="Daum C."/>
            <person name="Ezra D."/>
            <person name="Gonzalez J.B."/>
            <person name="Henrissat B."/>
            <person name="Kuo A."/>
            <person name="Liang C."/>
            <person name="Lipzen A."/>
            <person name="Lutzoni F."/>
            <person name="Magnuson J."/>
            <person name="Mondo S."/>
            <person name="Nolan M."/>
            <person name="Ohm R."/>
            <person name="Pangilinan J."/>
            <person name="Park H.-J."/>
            <person name="Ramirez L."/>
            <person name="Alfaro M."/>
            <person name="Sun H."/>
            <person name="Tritt A."/>
            <person name="Yoshinaga Y."/>
            <person name="Zwiers L.-H."/>
            <person name="Turgeon B.G."/>
            <person name="Goodwin S.B."/>
            <person name="Spatafora J.W."/>
            <person name="Crous P.W."/>
            <person name="Grigoriev I.V."/>
        </authorList>
    </citation>
    <scope>NUCLEOTIDE SEQUENCE</scope>
    <source>
        <strain evidence="4">P77</strain>
    </source>
</reference>
<keyword evidence="2" id="KW-0472">Membrane</keyword>
<evidence type="ECO:0008006" key="6">
    <source>
        <dbReference type="Google" id="ProtNLM"/>
    </source>
</evidence>
<sequence>MAFIRNLLLLCAVSWTHAAATPLDTSMRVRNAPGHTTEDTYRAIRRGLAAAVLEKREIPKAELPLARSWNGATLLSVQLPEQTIQSGQNSSLEVQAGIEVTCQTCYVKGFATAELTIDEEFNATELIEQTVDSVRNETIQFATDFKDYLLNYIKDVTSNIQDVDFPTFPFAFDLDIPEIPECNLRFQFDDMELYLEIDTSLSAGATYEINLFASQTAVGMKIGPLLQLGAVLQVDLILEVEGAIDISSGFHIKLDDGVAMDLTLFGKNVSNMIFNGGQFEFLPVTIESADVSISAVLRIGIHCGIEVDQGEVPTLDAVIEAVNPFDITAGVEVAVFAHVAEFITNVTYDDEAEDCKLKVVQEYNLAVGAMAGASILVDVPFLENMTWGAVAETSTAIYTTTLAEVCGIQAATTAQSIDAPSATAAEKRQDLTTTTLSTETVTTGISCKVTNKPNCPNSEEVSIRATITRYHTTAVPSGETPTFPDTAFTSVGSTVPFGSHVQSIVPMSGVPTAYTAPPASQDGGAKKSSTLSQDGGAKKSSTLDGETGGVSNKVIIGVCVGLVGAVLIAIAAGVLFWRRRKRYAAVESAAAPMVAQSYTGHDDYGYEFQNAKGAGAHVTEVRR</sequence>
<feature type="transmembrane region" description="Helical" evidence="2">
    <location>
        <begin position="554"/>
        <end position="577"/>
    </location>
</feature>
<evidence type="ECO:0000256" key="1">
    <source>
        <dbReference type="SAM" id="MobiDB-lite"/>
    </source>
</evidence>
<feature type="region of interest" description="Disordered" evidence="1">
    <location>
        <begin position="512"/>
        <end position="546"/>
    </location>
</feature>
<dbReference type="Proteomes" id="UP000800040">
    <property type="component" value="Unassembled WGS sequence"/>
</dbReference>
<keyword evidence="5" id="KW-1185">Reference proteome</keyword>
<proteinExistence type="predicted"/>
<protein>
    <recommendedName>
        <fullName evidence="6">Mid2 domain-containing protein</fullName>
    </recommendedName>
</protein>
<evidence type="ECO:0000256" key="3">
    <source>
        <dbReference type="SAM" id="SignalP"/>
    </source>
</evidence>
<feature type="chain" id="PRO_5025633629" description="Mid2 domain-containing protein" evidence="3">
    <location>
        <begin position="19"/>
        <end position="623"/>
    </location>
</feature>
<accession>A0A6A5JY65</accession>
<keyword evidence="2" id="KW-0812">Transmembrane</keyword>
<name>A0A6A5JY65_9PLEO</name>
<dbReference type="EMBL" id="ML975421">
    <property type="protein sequence ID" value="KAF1829848.1"/>
    <property type="molecule type" value="Genomic_DNA"/>
</dbReference>
<dbReference type="OrthoDB" id="4733706at2759"/>
<keyword evidence="2" id="KW-1133">Transmembrane helix</keyword>
<dbReference type="AlphaFoldDB" id="A0A6A5JY65"/>
<evidence type="ECO:0000313" key="5">
    <source>
        <dbReference type="Proteomes" id="UP000800040"/>
    </source>
</evidence>
<evidence type="ECO:0000313" key="4">
    <source>
        <dbReference type="EMBL" id="KAF1829848.1"/>
    </source>
</evidence>